<dbReference type="InterPro" id="IPR000380">
    <property type="entry name" value="Topo_IA"/>
</dbReference>
<dbReference type="GO" id="GO:0006310">
    <property type="term" value="P:DNA recombination"/>
    <property type="evidence" value="ECO:0007669"/>
    <property type="project" value="TreeGrafter"/>
</dbReference>
<dbReference type="InterPro" id="IPR013824">
    <property type="entry name" value="Topo_IA_cen_sub1"/>
</dbReference>
<dbReference type="RefSeq" id="WP_228151830.1">
    <property type="nucleotide sequence ID" value="NZ_NGKM01000068.1"/>
</dbReference>
<feature type="non-terminal residue" evidence="7">
    <location>
        <position position="1"/>
    </location>
</feature>
<dbReference type="Proteomes" id="UP000197394">
    <property type="component" value="Unassembled WGS sequence"/>
</dbReference>
<evidence type="ECO:0000256" key="4">
    <source>
        <dbReference type="ARBA" id="ARBA00032235"/>
    </source>
</evidence>
<evidence type="ECO:0000256" key="2">
    <source>
        <dbReference type="ARBA" id="ARBA00030003"/>
    </source>
</evidence>
<dbReference type="GO" id="GO:0006265">
    <property type="term" value="P:DNA topological change"/>
    <property type="evidence" value="ECO:0007669"/>
    <property type="project" value="InterPro"/>
</dbReference>
<evidence type="ECO:0000313" key="7">
    <source>
        <dbReference type="EMBL" id="OWK64731.1"/>
    </source>
</evidence>
<sequence length="147" mass="16207">REIVELCGYRGPIERLWLSALNDASIRAALGKLRPSAETLSMYHSALARSRADWLVGMNLSRLFTVLGRQAGYDGVLSVGRVQTPTLKLVVRRDREIARFVSVPYWAIAVSLFAGGSTFAAQWVPPDACTDDAGRCLRQPVAQQTMQ</sequence>
<keyword evidence="1 7" id="KW-0413">Isomerase</keyword>
<dbReference type="PANTHER" id="PTHR11390">
    <property type="entry name" value="PROKARYOTIC DNA TOPOISOMERASE"/>
    <property type="match status" value="1"/>
</dbReference>
<dbReference type="GO" id="GO:0006281">
    <property type="term" value="P:DNA repair"/>
    <property type="evidence" value="ECO:0007669"/>
    <property type="project" value="TreeGrafter"/>
</dbReference>
<dbReference type="PROSITE" id="PS52039">
    <property type="entry name" value="TOPO_IA_2"/>
    <property type="match status" value="1"/>
</dbReference>
<organism evidence="7 8">
    <name type="scientific">Acinetobacter baumannii</name>
    <dbReference type="NCBI Taxonomy" id="470"/>
    <lineage>
        <taxon>Bacteria</taxon>
        <taxon>Pseudomonadati</taxon>
        <taxon>Pseudomonadota</taxon>
        <taxon>Gammaproteobacteria</taxon>
        <taxon>Moraxellales</taxon>
        <taxon>Moraxellaceae</taxon>
        <taxon>Acinetobacter</taxon>
        <taxon>Acinetobacter calcoaceticus/baumannii complex</taxon>
    </lineage>
</organism>
<gene>
    <name evidence="7" type="ORF">CBE85_20390</name>
</gene>
<feature type="non-terminal residue" evidence="7">
    <location>
        <position position="147"/>
    </location>
</feature>
<accession>A0A854N8N4</accession>
<dbReference type="GO" id="GO:0043597">
    <property type="term" value="C:cytoplasmic replication fork"/>
    <property type="evidence" value="ECO:0007669"/>
    <property type="project" value="TreeGrafter"/>
</dbReference>
<dbReference type="PANTHER" id="PTHR11390:SF21">
    <property type="entry name" value="DNA TOPOISOMERASE 3-ALPHA"/>
    <property type="match status" value="1"/>
</dbReference>
<dbReference type="EMBL" id="NGKM01000068">
    <property type="protein sequence ID" value="OWK64731.1"/>
    <property type="molecule type" value="Genomic_DNA"/>
</dbReference>
<feature type="domain" description="Topo IA-type catalytic" evidence="6">
    <location>
        <begin position="39"/>
        <end position="147"/>
    </location>
</feature>
<dbReference type="InterPro" id="IPR023405">
    <property type="entry name" value="Topo_IA_core_domain"/>
</dbReference>
<dbReference type="Pfam" id="PF01131">
    <property type="entry name" value="Topoisom_bac"/>
    <property type="match status" value="1"/>
</dbReference>
<dbReference type="GO" id="GO:0003677">
    <property type="term" value="F:DNA binding"/>
    <property type="evidence" value="ECO:0007669"/>
    <property type="project" value="InterPro"/>
</dbReference>
<dbReference type="GO" id="GO:0003917">
    <property type="term" value="F:DNA topoisomerase type I (single strand cut, ATP-independent) activity"/>
    <property type="evidence" value="ECO:0007669"/>
    <property type="project" value="InterPro"/>
</dbReference>
<evidence type="ECO:0000313" key="8">
    <source>
        <dbReference type="Proteomes" id="UP000197394"/>
    </source>
</evidence>
<comment type="caution">
    <text evidence="7">The sequence shown here is derived from an EMBL/GenBank/DDBJ whole genome shotgun (WGS) entry which is preliminary data.</text>
</comment>
<dbReference type="Gene3D" id="1.10.460.10">
    <property type="entry name" value="Topoisomerase I, domain 2"/>
    <property type="match status" value="1"/>
</dbReference>
<evidence type="ECO:0000256" key="1">
    <source>
        <dbReference type="ARBA" id="ARBA00023235"/>
    </source>
</evidence>
<dbReference type="Gene3D" id="2.70.20.10">
    <property type="entry name" value="Topoisomerase I, domain 3"/>
    <property type="match status" value="1"/>
</dbReference>
<dbReference type="InterPro" id="IPR013825">
    <property type="entry name" value="Topo_IA_cen_sub2"/>
</dbReference>
<dbReference type="InterPro" id="IPR013497">
    <property type="entry name" value="Topo_IA_cen"/>
</dbReference>
<dbReference type="InterPro" id="IPR003601">
    <property type="entry name" value="Topo_IA_2"/>
</dbReference>
<dbReference type="AlphaFoldDB" id="A0A854N8N4"/>
<dbReference type="SUPFAM" id="SSF56712">
    <property type="entry name" value="Prokaryotic type I DNA topoisomerase"/>
    <property type="match status" value="1"/>
</dbReference>
<dbReference type="SMART" id="SM00436">
    <property type="entry name" value="TOP1Bc"/>
    <property type="match status" value="1"/>
</dbReference>
<evidence type="ECO:0000256" key="5">
    <source>
        <dbReference type="ARBA" id="ARBA00032877"/>
    </source>
</evidence>
<protein>
    <recommendedName>
        <fullName evidence="5">Omega-protein</fullName>
    </recommendedName>
    <alternativeName>
        <fullName evidence="4">Relaxing enzyme</fullName>
    </alternativeName>
    <alternativeName>
        <fullName evidence="2">Swivelase</fullName>
    </alternativeName>
    <alternativeName>
        <fullName evidence="3">Untwisting enzyme</fullName>
    </alternativeName>
</protein>
<evidence type="ECO:0000259" key="6">
    <source>
        <dbReference type="PROSITE" id="PS52039"/>
    </source>
</evidence>
<reference evidence="7 8" key="1">
    <citation type="submission" date="2017-05" db="EMBL/GenBank/DDBJ databases">
        <title>Draft genome sequence of MDR A. baumannii AB360.</title>
        <authorList>
            <person name="Wareham D.W."/>
            <person name="Bean D.C."/>
        </authorList>
    </citation>
    <scope>NUCLEOTIDE SEQUENCE [LARGE SCALE GENOMIC DNA]</scope>
    <source>
        <strain evidence="7 8">AB360</strain>
    </source>
</reference>
<evidence type="ECO:0000256" key="3">
    <source>
        <dbReference type="ARBA" id="ARBA00031985"/>
    </source>
</evidence>
<proteinExistence type="predicted"/>
<name>A0A854N8N4_ACIBA</name>